<dbReference type="Pfam" id="PF04865">
    <property type="entry name" value="Baseplate_J"/>
    <property type="match status" value="1"/>
</dbReference>
<organism evidence="11 12">
    <name type="scientific">Tengunoibacter tsumagoiensis</name>
    <dbReference type="NCBI Taxonomy" id="2014871"/>
    <lineage>
        <taxon>Bacteria</taxon>
        <taxon>Bacillati</taxon>
        <taxon>Chloroflexota</taxon>
        <taxon>Ktedonobacteria</taxon>
        <taxon>Ktedonobacterales</taxon>
        <taxon>Dictyobacteraceae</taxon>
        <taxon>Tengunoibacter</taxon>
    </lineage>
</organism>
<dbReference type="SUPFAM" id="SSF56112">
    <property type="entry name" value="Protein kinase-like (PK-like)"/>
    <property type="match status" value="1"/>
</dbReference>
<feature type="compositionally biased region" description="Low complexity" evidence="8">
    <location>
        <begin position="392"/>
        <end position="409"/>
    </location>
</feature>
<keyword evidence="5" id="KW-0418">Kinase</keyword>
<reference evidence="12" key="1">
    <citation type="submission" date="2018-12" db="EMBL/GenBank/DDBJ databases">
        <title>Tengunoibacter tsumagoiensis gen. nov., sp. nov., Dictyobacter kobayashii sp. nov., D. alpinus sp. nov., and D. joshuensis sp. nov. and description of Dictyobacteraceae fam. nov. within the order Ktedonobacterales isolated from Tengu-no-mugimeshi.</title>
        <authorList>
            <person name="Wang C.M."/>
            <person name="Zheng Y."/>
            <person name="Sakai Y."/>
            <person name="Toyoda A."/>
            <person name="Minakuchi Y."/>
            <person name="Abe K."/>
            <person name="Yokota A."/>
            <person name="Yabe S."/>
        </authorList>
    </citation>
    <scope>NUCLEOTIDE SEQUENCE [LARGE SCALE GENOMIC DNA]</scope>
    <source>
        <strain evidence="12">Uno3</strain>
    </source>
</reference>
<dbReference type="Proteomes" id="UP000287352">
    <property type="component" value="Unassembled WGS sequence"/>
</dbReference>
<comment type="caution">
    <text evidence="11">The sequence shown here is derived from an EMBL/GenBank/DDBJ whole genome shotgun (WGS) entry which is preliminary data.</text>
</comment>
<keyword evidence="3" id="KW-0808">Transferase</keyword>
<dbReference type="Pfam" id="PF00069">
    <property type="entry name" value="Pkinase"/>
    <property type="match status" value="1"/>
</dbReference>
<keyword evidence="4 7" id="KW-0547">Nucleotide-binding</keyword>
<name>A0A402A1M0_9CHLR</name>
<protein>
    <recommendedName>
        <fullName evidence="2">non-specific serine/threonine protein kinase</fullName>
        <ecNumber evidence="2">2.7.11.1</ecNumber>
    </recommendedName>
</protein>
<dbReference type="InterPro" id="IPR000719">
    <property type="entry name" value="Prot_kinase_dom"/>
</dbReference>
<feature type="transmembrane region" description="Helical" evidence="9">
    <location>
        <begin position="501"/>
        <end position="523"/>
    </location>
</feature>
<evidence type="ECO:0000256" key="2">
    <source>
        <dbReference type="ARBA" id="ARBA00012513"/>
    </source>
</evidence>
<evidence type="ECO:0000256" key="6">
    <source>
        <dbReference type="ARBA" id="ARBA00022840"/>
    </source>
</evidence>
<dbReference type="SMART" id="SM00220">
    <property type="entry name" value="S_TKc"/>
    <property type="match status" value="1"/>
</dbReference>
<dbReference type="EMBL" id="BIFR01000001">
    <property type="protein sequence ID" value="GCE12955.1"/>
    <property type="molecule type" value="Genomic_DNA"/>
</dbReference>
<evidence type="ECO:0000256" key="1">
    <source>
        <dbReference type="ARBA" id="ARBA00010886"/>
    </source>
</evidence>
<feature type="domain" description="Protein kinase" evidence="10">
    <location>
        <begin position="17"/>
        <end position="284"/>
    </location>
</feature>
<comment type="similarity">
    <text evidence="1">Belongs to the protein kinase superfamily. NEK Ser/Thr protein kinase family. NIMA subfamily.</text>
</comment>
<keyword evidence="12" id="KW-1185">Reference proteome</keyword>
<dbReference type="CDD" id="cd14014">
    <property type="entry name" value="STKc_PknB_like"/>
    <property type="match status" value="1"/>
</dbReference>
<sequence length="892" mass="95668">MKLWRYGRAIERLGMRYRLDGVLGSGGMADVCLAWDEREECEVAVKVIKAGELDQKTLDRFMKEAAQVAQWRHPNILRIYGDVRLELLDAGHGSIVPYIVMEFAQGADLHKRMTPNAPFPLAETLTIFEQLCSAVSYAHAQGIIHRDLKPMNILFRILPDDSEQVVLSDFGLAVDVEATHHTFAGAGTLPYMAPEQLLGKSEPASDIFALGVILYQLCTGQFPFRRSVQDLRRRGSQPLPPAPSSLEPALPPALDAVIFTALAEDPALRYPDAALFWQAVRAAIPREQEPGTTQRRPRLDYRTVTSPTVFDQVPLSFPTGKQPRPFLSTGTSVSQSGLQSASQGAPAPQSGLQSVSQGVPAPDSERSLQSSAHVESSGLRGPHERADSQKQSSVPRRASRADASVSAAVIPRRPEPRTEKASIPNGEQLQSGSNQPFTTLSEVEEKKRNNVYRRGAPRWLPIPRSNLQPVSRLAPEWSGIDWSRKSPATPLPAPSRRAPSWLIVGASIALFTFIIGAGILAFLTPDLRGQLSRVLPGGSPQTTITLTPASQTIQQSYLLTAQANPNPQKNQLAGRTLTASSSSQPQTIKASGHKQTPGVAAKGTLTFLNGSFTNIQTVPAGTIFIGKDGVQVTNDTDAKIPQGNPPNTGFVSVPAHSLSSGIKGNIIALDISQICCNTDNSVFVKNTSPFTGGQDPKDYQFVQQGDVTAVEQGLVKDLTTQAQTALRGKLVAGEQLAGDPQCKTSDQTDQQVGDTGVNVPSVQLTVTETCTGQVYDAAAAQQMATTLLKQTAQQQVGIGYALVGAVTTQVSVSSSNAQSIQLQVQARGVWVYQIDAALKQSLQKELAGKTPAQARQLLGQQMGIASVRIDGAGATLPSDPGQIRFVIGNQQS</sequence>
<dbReference type="PANTHER" id="PTHR43671">
    <property type="entry name" value="SERINE/THREONINE-PROTEIN KINASE NEK"/>
    <property type="match status" value="1"/>
</dbReference>
<evidence type="ECO:0000256" key="5">
    <source>
        <dbReference type="ARBA" id="ARBA00022777"/>
    </source>
</evidence>
<gene>
    <name evidence="11" type="ORF">KTT_28140</name>
</gene>
<keyword evidence="9" id="KW-0812">Transmembrane</keyword>
<evidence type="ECO:0000256" key="7">
    <source>
        <dbReference type="PROSITE-ProRule" id="PRU10141"/>
    </source>
</evidence>
<evidence type="ECO:0000313" key="12">
    <source>
        <dbReference type="Proteomes" id="UP000287352"/>
    </source>
</evidence>
<keyword evidence="6 7" id="KW-0067">ATP-binding</keyword>
<feature type="compositionally biased region" description="Polar residues" evidence="8">
    <location>
        <begin position="565"/>
        <end position="589"/>
    </location>
</feature>
<evidence type="ECO:0000256" key="3">
    <source>
        <dbReference type="ARBA" id="ARBA00022679"/>
    </source>
</evidence>
<dbReference type="PROSITE" id="PS50011">
    <property type="entry name" value="PROTEIN_KINASE_DOM"/>
    <property type="match status" value="1"/>
</dbReference>
<dbReference type="InterPro" id="IPR008271">
    <property type="entry name" value="Ser/Thr_kinase_AS"/>
</dbReference>
<evidence type="ECO:0000256" key="4">
    <source>
        <dbReference type="ARBA" id="ARBA00022741"/>
    </source>
</evidence>
<keyword evidence="9" id="KW-0472">Membrane</keyword>
<dbReference type="InterPro" id="IPR011009">
    <property type="entry name" value="Kinase-like_dom_sf"/>
</dbReference>
<accession>A0A402A1M0</accession>
<dbReference type="GO" id="GO:0004674">
    <property type="term" value="F:protein serine/threonine kinase activity"/>
    <property type="evidence" value="ECO:0007669"/>
    <property type="project" value="UniProtKB-EC"/>
</dbReference>
<dbReference type="Gene3D" id="3.30.200.20">
    <property type="entry name" value="Phosphorylase Kinase, domain 1"/>
    <property type="match status" value="1"/>
</dbReference>
<dbReference type="InterPro" id="IPR050660">
    <property type="entry name" value="NEK_Ser/Thr_kinase"/>
</dbReference>
<dbReference type="Gene3D" id="1.10.510.10">
    <property type="entry name" value="Transferase(Phosphotransferase) domain 1"/>
    <property type="match status" value="1"/>
</dbReference>
<proteinExistence type="inferred from homology"/>
<dbReference type="GO" id="GO:0005524">
    <property type="term" value="F:ATP binding"/>
    <property type="evidence" value="ECO:0007669"/>
    <property type="project" value="UniProtKB-UniRule"/>
</dbReference>
<dbReference type="AlphaFoldDB" id="A0A402A1M0"/>
<evidence type="ECO:0000256" key="8">
    <source>
        <dbReference type="SAM" id="MobiDB-lite"/>
    </source>
</evidence>
<evidence type="ECO:0000313" key="11">
    <source>
        <dbReference type="EMBL" id="GCE12955.1"/>
    </source>
</evidence>
<feature type="binding site" evidence="7">
    <location>
        <position position="46"/>
    </location>
    <ligand>
        <name>ATP</name>
        <dbReference type="ChEBI" id="CHEBI:30616"/>
    </ligand>
</feature>
<dbReference type="PROSITE" id="PS00108">
    <property type="entry name" value="PROTEIN_KINASE_ST"/>
    <property type="match status" value="1"/>
</dbReference>
<evidence type="ECO:0000256" key="9">
    <source>
        <dbReference type="SAM" id="Phobius"/>
    </source>
</evidence>
<dbReference type="EC" id="2.7.11.1" evidence="2"/>
<dbReference type="PROSITE" id="PS00107">
    <property type="entry name" value="PROTEIN_KINASE_ATP"/>
    <property type="match status" value="1"/>
</dbReference>
<feature type="compositionally biased region" description="Low complexity" evidence="8">
    <location>
        <begin position="332"/>
        <end position="347"/>
    </location>
</feature>
<dbReference type="PANTHER" id="PTHR43671:SF13">
    <property type="entry name" value="SERINE_THREONINE-PROTEIN KINASE NEK2"/>
    <property type="match status" value="1"/>
</dbReference>
<evidence type="ECO:0000259" key="10">
    <source>
        <dbReference type="PROSITE" id="PS50011"/>
    </source>
</evidence>
<feature type="region of interest" description="Disordered" evidence="8">
    <location>
        <begin position="311"/>
        <end position="448"/>
    </location>
</feature>
<dbReference type="InterPro" id="IPR017441">
    <property type="entry name" value="Protein_kinase_ATP_BS"/>
</dbReference>
<dbReference type="InterPro" id="IPR006949">
    <property type="entry name" value="Barrel_Baseplate_J-like"/>
</dbReference>
<feature type="region of interest" description="Disordered" evidence="8">
    <location>
        <begin position="565"/>
        <end position="597"/>
    </location>
</feature>
<feature type="compositionally biased region" description="Polar residues" evidence="8">
    <location>
        <begin position="425"/>
        <end position="441"/>
    </location>
</feature>
<keyword evidence="9" id="KW-1133">Transmembrane helix</keyword>
<dbReference type="RefSeq" id="WP_126580532.1">
    <property type="nucleotide sequence ID" value="NZ_BIFR01000001.1"/>
</dbReference>
<dbReference type="OrthoDB" id="137093at2"/>